<evidence type="ECO:0000256" key="7">
    <source>
        <dbReference type="ARBA" id="ARBA00023136"/>
    </source>
</evidence>
<dbReference type="PANTHER" id="PTHR19315">
    <property type="entry name" value="ER MEMBRANE PROTEIN COMPLEX SUBUNIT 4"/>
    <property type="match status" value="1"/>
</dbReference>
<evidence type="ECO:0000256" key="9">
    <source>
        <dbReference type="SAM" id="Phobius"/>
    </source>
</evidence>
<gene>
    <name evidence="10" type="ORF">BS47DRAFT_1341195</name>
</gene>
<evidence type="ECO:0000256" key="8">
    <source>
        <dbReference type="PIRNR" id="PIRNR017207"/>
    </source>
</evidence>
<keyword evidence="7 8" id="KW-0472">Membrane</keyword>
<comment type="similarity">
    <text evidence="2 8">Belongs to the EMC4 family.</text>
</comment>
<comment type="subcellular location">
    <subcellularLocation>
        <location evidence="1">Endoplasmic reticulum membrane</location>
        <topology evidence="1">Multi-pass membrane protein</topology>
    </subcellularLocation>
</comment>
<dbReference type="Pfam" id="PF06417">
    <property type="entry name" value="EMC4"/>
    <property type="match status" value="1"/>
</dbReference>
<dbReference type="PIRSF" id="PIRSF017207">
    <property type="entry name" value="UCP017207_TM-p85"/>
    <property type="match status" value="1"/>
</dbReference>
<protein>
    <recommendedName>
        <fullName evidence="3 8">ER membrane protein complex subunit 4</fullName>
    </recommendedName>
</protein>
<dbReference type="Proteomes" id="UP000886523">
    <property type="component" value="Unassembled WGS sequence"/>
</dbReference>
<evidence type="ECO:0000313" key="10">
    <source>
        <dbReference type="EMBL" id="KAF9516110.1"/>
    </source>
</evidence>
<sequence>MPIHLNYTQATPPSKSLSNPPGFTNAALTKKVIGTSASTAESYAKLKGKRAWELAISPAKSLPMNAFMLYMSGGGVQIFSIGILAMLLLNPIKAVSTINNAFAPYTPSASDSTRSSLLLPKLTYIACNILTLALGVYKCHSMGLLPTGSADWLNFETRGYSPEISL</sequence>
<dbReference type="InterPro" id="IPR009445">
    <property type="entry name" value="TMEM85/Emc4"/>
</dbReference>
<evidence type="ECO:0000313" key="11">
    <source>
        <dbReference type="Proteomes" id="UP000886523"/>
    </source>
</evidence>
<keyword evidence="4 9" id="KW-0812">Transmembrane</keyword>
<keyword evidence="6 9" id="KW-1133">Transmembrane helix</keyword>
<evidence type="ECO:0000256" key="4">
    <source>
        <dbReference type="ARBA" id="ARBA00022692"/>
    </source>
</evidence>
<evidence type="ECO:0000256" key="3">
    <source>
        <dbReference type="ARBA" id="ARBA00020820"/>
    </source>
</evidence>
<evidence type="ECO:0000256" key="5">
    <source>
        <dbReference type="ARBA" id="ARBA00022824"/>
    </source>
</evidence>
<keyword evidence="5" id="KW-0256">Endoplasmic reticulum</keyword>
<evidence type="ECO:0000256" key="2">
    <source>
        <dbReference type="ARBA" id="ARBA00007715"/>
    </source>
</evidence>
<dbReference type="AlphaFoldDB" id="A0A9P6B232"/>
<organism evidence="10 11">
    <name type="scientific">Hydnum rufescens UP504</name>
    <dbReference type="NCBI Taxonomy" id="1448309"/>
    <lineage>
        <taxon>Eukaryota</taxon>
        <taxon>Fungi</taxon>
        <taxon>Dikarya</taxon>
        <taxon>Basidiomycota</taxon>
        <taxon>Agaricomycotina</taxon>
        <taxon>Agaricomycetes</taxon>
        <taxon>Cantharellales</taxon>
        <taxon>Hydnaceae</taxon>
        <taxon>Hydnum</taxon>
    </lineage>
</organism>
<dbReference type="EMBL" id="MU128943">
    <property type="protein sequence ID" value="KAF9516110.1"/>
    <property type="molecule type" value="Genomic_DNA"/>
</dbReference>
<comment type="caution">
    <text evidence="10">The sequence shown here is derived from an EMBL/GenBank/DDBJ whole genome shotgun (WGS) entry which is preliminary data.</text>
</comment>
<accession>A0A9P6B232</accession>
<dbReference type="OrthoDB" id="369569at2759"/>
<evidence type="ECO:0000256" key="6">
    <source>
        <dbReference type="ARBA" id="ARBA00022989"/>
    </source>
</evidence>
<evidence type="ECO:0000256" key="1">
    <source>
        <dbReference type="ARBA" id="ARBA00004477"/>
    </source>
</evidence>
<name>A0A9P6B232_9AGAM</name>
<keyword evidence="11" id="KW-1185">Reference proteome</keyword>
<reference evidence="10" key="1">
    <citation type="journal article" date="2020" name="Nat. Commun.">
        <title>Large-scale genome sequencing of mycorrhizal fungi provides insights into the early evolution of symbiotic traits.</title>
        <authorList>
            <person name="Miyauchi S."/>
            <person name="Kiss E."/>
            <person name="Kuo A."/>
            <person name="Drula E."/>
            <person name="Kohler A."/>
            <person name="Sanchez-Garcia M."/>
            <person name="Morin E."/>
            <person name="Andreopoulos B."/>
            <person name="Barry K.W."/>
            <person name="Bonito G."/>
            <person name="Buee M."/>
            <person name="Carver A."/>
            <person name="Chen C."/>
            <person name="Cichocki N."/>
            <person name="Clum A."/>
            <person name="Culley D."/>
            <person name="Crous P.W."/>
            <person name="Fauchery L."/>
            <person name="Girlanda M."/>
            <person name="Hayes R.D."/>
            <person name="Keri Z."/>
            <person name="LaButti K."/>
            <person name="Lipzen A."/>
            <person name="Lombard V."/>
            <person name="Magnuson J."/>
            <person name="Maillard F."/>
            <person name="Murat C."/>
            <person name="Nolan M."/>
            <person name="Ohm R.A."/>
            <person name="Pangilinan J."/>
            <person name="Pereira M.F."/>
            <person name="Perotto S."/>
            <person name="Peter M."/>
            <person name="Pfister S."/>
            <person name="Riley R."/>
            <person name="Sitrit Y."/>
            <person name="Stielow J.B."/>
            <person name="Szollosi G."/>
            <person name="Zifcakova L."/>
            <person name="Stursova M."/>
            <person name="Spatafora J.W."/>
            <person name="Tedersoo L."/>
            <person name="Vaario L.M."/>
            <person name="Yamada A."/>
            <person name="Yan M."/>
            <person name="Wang P."/>
            <person name="Xu J."/>
            <person name="Bruns T."/>
            <person name="Baldrian P."/>
            <person name="Vilgalys R."/>
            <person name="Dunand C."/>
            <person name="Henrissat B."/>
            <person name="Grigoriev I.V."/>
            <person name="Hibbett D."/>
            <person name="Nagy L.G."/>
            <person name="Martin F.M."/>
        </authorList>
    </citation>
    <scope>NUCLEOTIDE SEQUENCE</scope>
    <source>
        <strain evidence="10">UP504</strain>
    </source>
</reference>
<proteinExistence type="inferred from homology"/>
<feature type="transmembrane region" description="Helical" evidence="9">
    <location>
        <begin position="67"/>
        <end position="89"/>
    </location>
</feature>
<dbReference type="GO" id="GO:0005789">
    <property type="term" value="C:endoplasmic reticulum membrane"/>
    <property type="evidence" value="ECO:0007669"/>
    <property type="project" value="UniProtKB-SubCell"/>
</dbReference>